<name>A0ABR1VI47_9PEZI</name>
<organism evidence="6 7">
    <name type="scientific">Apiospora phragmitis</name>
    <dbReference type="NCBI Taxonomy" id="2905665"/>
    <lineage>
        <taxon>Eukaryota</taxon>
        <taxon>Fungi</taxon>
        <taxon>Dikarya</taxon>
        <taxon>Ascomycota</taxon>
        <taxon>Pezizomycotina</taxon>
        <taxon>Sordariomycetes</taxon>
        <taxon>Xylariomycetidae</taxon>
        <taxon>Amphisphaeriales</taxon>
        <taxon>Apiosporaceae</taxon>
        <taxon>Apiospora</taxon>
    </lineage>
</organism>
<reference evidence="6 7" key="1">
    <citation type="submission" date="2023-01" db="EMBL/GenBank/DDBJ databases">
        <title>Analysis of 21 Apiospora genomes using comparative genomics revels a genus with tremendous synthesis potential of carbohydrate active enzymes and secondary metabolites.</title>
        <authorList>
            <person name="Sorensen T."/>
        </authorList>
    </citation>
    <scope>NUCLEOTIDE SEQUENCE [LARGE SCALE GENOMIC DNA]</scope>
    <source>
        <strain evidence="6 7">CBS 135458</strain>
    </source>
</reference>
<dbReference type="Gene3D" id="6.10.140.2220">
    <property type="match status" value="1"/>
</dbReference>
<accession>A0ABR1VI47</accession>
<evidence type="ECO:0000256" key="2">
    <source>
        <dbReference type="ARBA" id="ARBA00022771"/>
    </source>
</evidence>
<gene>
    <name evidence="6" type="ORF">PG994_006582</name>
</gene>
<dbReference type="RefSeq" id="XP_066717260.1">
    <property type="nucleotide sequence ID" value="XM_066857991.1"/>
</dbReference>
<sequence>MVVGKGSVIKLIFPELSYQASRTIQNGGSRVEFFPQYHRWFKDETYFPLPDDGRTMEKHDPDIDKLCVMCDEHGSTQCGRCHARYCSTKCQDKDWPIHKAICRDMAGSFAPSERPSHGAHRMLLFPIFKSQPELVWVESGDEAPGDEVDANISSVLTQEFPDNIPLLRLSNIVINYSIPFRRCGHTLHLMCAGTYVQSDVFPDSDDMNQSVMRLSPNPGHTMIHHGAFIVFSDRQGMLDDNYMLDITARDVRSVVDFFLSMKLSPCIPDPSRYPASFYDCEIWPAIKINCDVDIQRLAPFLPHGQEVLPRRPNTNLGISTLGLCKNVEARWFGFDGNPDESYALASTEKRDHDAGTVIVSHANGAKIHPLHVQWLDAWVTEKLMTNRMSGEGFIAMVDPLRKYMEKAKNLTDEELSPLTQHWNEFLEKNGHDPEKSDVVSPWDV</sequence>
<dbReference type="GeneID" id="92091054"/>
<keyword evidence="2 4" id="KW-0863">Zinc-finger</keyword>
<dbReference type="PROSITE" id="PS50865">
    <property type="entry name" value="ZF_MYND_2"/>
    <property type="match status" value="1"/>
</dbReference>
<proteinExistence type="predicted"/>
<feature type="domain" description="MYND-type" evidence="5">
    <location>
        <begin position="67"/>
        <end position="102"/>
    </location>
</feature>
<evidence type="ECO:0000259" key="5">
    <source>
        <dbReference type="PROSITE" id="PS50865"/>
    </source>
</evidence>
<evidence type="ECO:0000256" key="3">
    <source>
        <dbReference type="ARBA" id="ARBA00022833"/>
    </source>
</evidence>
<dbReference type="SUPFAM" id="SSF144232">
    <property type="entry name" value="HIT/MYND zinc finger-like"/>
    <property type="match status" value="1"/>
</dbReference>
<protein>
    <recommendedName>
        <fullName evidence="5">MYND-type domain-containing protein</fullName>
    </recommendedName>
</protein>
<keyword evidence="7" id="KW-1185">Reference proteome</keyword>
<dbReference type="EMBL" id="JAQQWL010000006">
    <property type="protein sequence ID" value="KAK8069966.1"/>
    <property type="molecule type" value="Genomic_DNA"/>
</dbReference>
<dbReference type="Proteomes" id="UP001480595">
    <property type="component" value="Unassembled WGS sequence"/>
</dbReference>
<evidence type="ECO:0000313" key="6">
    <source>
        <dbReference type="EMBL" id="KAK8069966.1"/>
    </source>
</evidence>
<evidence type="ECO:0000256" key="1">
    <source>
        <dbReference type="ARBA" id="ARBA00022723"/>
    </source>
</evidence>
<evidence type="ECO:0000313" key="7">
    <source>
        <dbReference type="Proteomes" id="UP001480595"/>
    </source>
</evidence>
<evidence type="ECO:0000256" key="4">
    <source>
        <dbReference type="PROSITE-ProRule" id="PRU00134"/>
    </source>
</evidence>
<dbReference type="InterPro" id="IPR002893">
    <property type="entry name" value="Znf_MYND"/>
</dbReference>
<comment type="caution">
    <text evidence="6">The sequence shown here is derived from an EMBL/GenBank/DDBJ whole genome shotgun (WGS) entry which is preliminary data.</text>
</comment>
<keyword evidence="3" id="KW-0862">Zinc</keyword>
<keyword evidence="1" id="KW-0479">Metal-binding</keyword>
<dbReference type="Pfam" id="PF01753">
    <property type="entry name" value="zf-MYND"/>
    <property type="match status" value="1"/>
</dbReference>